<name>A0ABX7PAQ1_9BACT</name>
<dbReference type="SUPFAM" id="SSF110296">
    <property type="entry name" value="Oligoxyloglucan reducing end-specific cellobiohydrolase"/>
    <property type="match status" value="1"/>
</dbReference>
<dbReference type="RefSeq" id="WP_206729071.1">
    <property type="nucleotide sequence ID" value="NZ_CP071090.1"/>
</dbReference>
<protein>
    <recommendedName>
        <fullName evidence="3">Glycosyl hydrolase</fullName>
    </recommendedName>
</protein>
<dbReference type="PANTHER" id="PTHR43739">
    <property type="entry name" value="XYLOGLUCANASE (EUROFUNG)"/>
    <property type="match status" value="1"/>
</dbReference>
<gene>
    <name evidence="1" type="ORF">JY651_22710</name>
</gene>
<evidence type="ECO:0008006" key="3">
    <source>
        <dbReference type="Google" id="ProtNLM"/>
    </source>
</evidence>
<dbReference type="InterPro" id="IPR015943">
    <property type="entry name" value="WD40/YVTN_repeat-like_dom_sf"/>
</dbReference>
<accession>A0ABX7PAQ1</accession>
<evidence type="ECO:0000313" key="2">
    <source>
        <dbReference type="Proteomes" id="UP000662747"/>
    </source>
</evidence>
<dbReference type="Proteomes" id="UP000662747">
    <property type="component" value="Chromosome"/>
</dbReference>
<proteinExistence type="predicted"/>
<dbReference type="InterPro" id="IPR052025">
    <property type="entry name" value="Xyloglucanase_GH74"/>
</dbReference>
<keyword evidence="2" id="KW-1185">Reference proteome</keyword>
<dbReference type="InterPro" id="IPR036278">
    <property type="entry name" value="Sialidase_sf"/>
</dbReference>
<dbReference type="EMBL" id="CP071090">
    <property type="protein sequence ID" value="QSQ27550.1"/>
    <property type="molecule type" value="Genomic_DNA"/>
</dbReference>
<evidence type="ECO:0000313" key="1">
    <source>
        <dbReference type="EMBL" id="QSQ27550.1"/>
    </source>
</evidence>
<reference evidence="1 2" key="1">
    <citation type="submission" date="2021-02" db="EMBL/GenBank/DDBJ databases">
        <title>De Novo genome assembly of isolated myxobacteria.</title>
        <authorList>
            <person name="Stevens D.C."/>
        </authorList>
    </citation>
    <scope>NUCLEOTIDE SEQUENCE [LARGE SCALE GENOMIC DNA]</scope>
    <source>
        <strain evidence="2">SCPEA02</strain>
    </source>
</reference>
<dbReference type="Gene3D" id="2.130.10.10">
    <property type="entry name" value="YVTN repeat-like/Quinoprotein amine dehydrogenase"/>
    <property type="match status" value="2"/>
</dbReference>
<dbReference type="PANTHER" id="PTHR43739:SF5">
    <property type="entry name" value="EXO-ALPHA-SIALIDASE"/>
    <property type="match status" value="1"/>
</dbReference>
<organism evidence="1 2">
    <name type="scientific">Pyxidicoccus parkwayensis</name>
    <dbReference type="NCBI Taxonomy" id="2813578"/>
    <lineage>
        <taxon>Bacteria</taxon>
        <taxon>Pseudomonadati</taxon>
        <taxon>Myxococcota</taxon>
        <taxon>Myxococcia</taxon>
        <taxon>Myxococcales</taxon>
        <taxon>Cystobacterineae</taxon>
        <taxon>Myxococcaceae</taxon>
        <taxon>Pyxidicoccus</taxon>
    </lineage>
</organism>
<sequence>MLKRYRWLIATSTVAVVAVVAVPSGASAYKRWRMRNARTTFANFLHDPHAGESTPEVLRELEATRGESEAEEGEAESDDPMRRQVAARMMWGVPTAEVMEHRARVAHAEATRWSRMLPRPPAPWDWFSEPSGAGNNKAVVNGLSWVNLGPTNANFEYNGANYNEVDSGRVTGIAVHPLDAQVVYLGTSGGGLWKTFNSGVANPSWYPVSESLGNLAIGAMDLDPTNPETLYVGAGDFVDTPGGHVVKTQDGGGTWGAPVRLTGQYPAASGGLSVKALRIRALKVDPANPNVVLVGTEVGLFRSTDAGASFTLVDLPNSGSVQRAESVWTIVYTGAVNGVSRWALSGTYACSAATLPPEAGYGQLTNVDCTSGNPGDIWTSTDAGATWTSRKAAGTMPTTAVGRITLAAGTPSAAVPPATVVYAQLGNQDEYNSPAGVGYWRSNNSGDNWTAINGTLSNRTNAVGGVRDCGTVNVNDAQAWYNAALAVDPGNDNNVLVGGMLCGLRTTNGLSATPTWENVSHWLPSSGYGNVTGGALDYVHADWHEALIVRTATGYVAMAGTDGGLFVSKNLFNATPPQVVWDGQNRGIVTHLSYSVASGDPATGNPYVAYTGLQDNGTRFRDPAAGANSTTFNQVIGGDGFGAAASKDGTSGATIYWASVNGERNYCVPTAANSFCNSGTAWNPKDATPRTSCTTEGQPFIMRYALAPASPSANTFITATNSAVHRVSGTGAWQVISPCLNGYTRLLSASGNIDGLYGVSMSGGRFYVTGNCQGTATNCTWTQSSVLGFDVNGNGTISTSEQLSYTTQVAFPPTTPSGKNPGDVYVAASAAPLANDELTVVPDALGHLFLTQDRGATWTPLHGNGTGFDLPNVGIDVVKYDPSDLTNNTLYVGTELGVYRSTDAGQTWQRFGQGFPLVKVTDMFISRTGSMMRVSTFGRGLWEIYPSATAEKGVNGNGDWDRNQQLDFVDLAATASRLGTSPATTAQPYYDWNTDVTGTVNGTDSDDLTNLLNRIGGRP</sequence>
<dbReference type="SUPFAM" id="SSF50939">
    <property type="entry name" value="Sialidases"/>
    <property type="match status" value="1"/>
</dbReference>